<reference evidence="1 2" key="1">
    <citation type="submission" date="2015-01" db="EMBL/GenBank/DDBJ databases">
        <title>Erwinia tracheiphila.</title>
        <authorList>
            <person name="Shapiro L.R."/>
        </authorList>
    </citation>
    <scope>NUCLEOTIDE SEQUENCE [LARGE SCALE GENOMIC DNA]</scope>
    <source>
        <strain evidence="1 2">BuffGH</strain>
    </source>
</reference>
<dbReference type="EMBL" id="JXNU01000003">
    <property type="protein sequence ID" value="KKF36315.1"/>
    <property type="molecule type" value="Genomic_DNA"/>
</dbReference>
<evidence type="ECO:0000313" key="2">
    <source>
        <dbReference type="Proteomes" id="UP000033924"/>
    </source>
</evidence>
<dbReference type="AlphaFoldDB" id="A0A0M2KA91"/>
<dbReference type="RefSeq" id="WP_015869809.1">
    <property type="nucleotide sequence ID" value="NZ_CP089932.1"/>
</dbReference>
<dbReference type="PATRIC" id="fig|65700.7.peg.3548"/>
<keyword evidence="2" id="KW-1185">Reference proteome</keyword>
<evidence type="ECO:0000313" key="1">
    <source>
        <dbReference type="EMBL" id="KKF36315.1"/>
    </source>
</evidence>
<proteinExistence type="predicted"/>
<comment type="caution">
    <text evidence="1">The sequence shown here is derived from an EMBL/GenBank/DDBJ whole genome shotgun (WGS) entry which is preliminary data.</text>
</comment>
<dbReference type="Proteomes" id="UP000033924">
    <property type="component" value="Unassembled WGS sequence"/>
</dbReference>
<protein>
    <submittedName>
        <fullName evidence="1">Uncharacterized protein</fullName>
    </submittedName>
</protein>
<dbReference type="GeneID" id="69537451"/>
<accession>A0A0M2KA91</accession>
<sequence>MRYDILMKATSVKPVYEIILEGNQCSEIVIAFNCETPLSESDTCAMLARYFDNVYFEDNEHDTFTQKGDIFEMTGVIRVPPSEKTVHLNKGEVIIPITTRLTHQLMSQEYNARSEENVNGMVDNWIGDLFNKKGNLIINK</sequence>
<name>A0A0M2KA91_9GAMM</name>
<organism evidence="1 2">
    <name type="scientific">Erwinia tracheiphila</name>
    <dbReference type="NCBI Taxonomy" id="65700"/>
    <lineage>
        <taxon>Bacteria</taxon>
        <taxon>Pseudomonadati</taxon>
        <taxon>Pseudomonadota</taxon>
        <taxon>Gammaproteobacteria</taxon>
        <taxon>Enterobacterales</taxon>
        <taxon>Erwiniaceae</taxon>
        <taxon>Erwinia</taxon>
    </lineage>
</organism>
<gene>
    <name evidence="1" type="ORF">SY86_14115</name>
</gene>